<evidence type="ECO:0000256" key="1">
    <source>
        <dbReference type="SAM" id="Phobius"/>
    </source>
</evidence>
<dbReference type="GeneID" id="98310239"/>
<keyword evidence="1" id="KW-0472">Membrane</keyword>
<evidence type="ECO:0000313" key="4">
    <source>
        <dbReference type="Proteomes" id="UP000051448"/>
    </source>
</evidence>
<dbReference type="OrthoDB" id="2322628at2"/>
<dbReference type="GO" id="GO:0016020">
    <property type="term" value="C:membrane"/>
    <property type="evidence" value="ECO:0007669"/>
    <property type="project" value="InterPro"/>
</dbReference>
<feature type="transmembrane region" description="Helical" evidence="1">
    <location>
        <begin position="190"/>
        <end position="210"/>
    </location>
</feature>
<evidence type="ECO:0000259" key="2">
    <source>
        <dbReference type="Pfam" id="PF12773"/>
    </source>
</evidence>
<comment type="caution">
    <text evidence="3">The sequence shown here is derived from an EMBL/GenBank/DDBJ whole genome shotgun (WGS) entry which is preliminary data.</text>
</comment>
<dbReference type="Pfam" id="PF12773">
    <property type="entry name" value="DZR"/>
    <property type="match status" value="1"/>
</dbReference>
<organism evidence="3 4">
    <name type="scientific">Liquorilactobacillus hordei DSM 19519</name>
    <dbReference type="NCBI Taxonomy" id="1423759"/>
    <lineage>
        <taxon>Bacteria</taxon>
        <taxon>Bacillati</taxon>
        <taxon>Bacillota</taxon>
        <taxon>Bacilli</taxon>
        <taxon>Lactobacillales</taxon>
        <taxon>Lactobacillaceae</taxon>
        <taxon>Liquorilactobacillus</taxon>
    </lineage>
</organism>
<dbReference type="EMBL" id="AZDX01000012">
    <property type="protein sequence ID" value="KRL06947.1"/>
    <property type="molecule type" value="Genomic_DNA"/>
</dbReference>
<accession>A0A0R1MR04</accession>
<dbReference type="AlphaFoldDB" id="A0A0R1MR04"/>
<dbReference type="Pfam" id="PF05656">
    <property type="entry name" value="DUF805"/>
    <property type="match status" value="1"/>
</dbReference>
<sequence>MNCQRCGFSIKESEQYCDHCGMKQEIFTEGFEAKKCKFCQKNIPVNANYCQYCGKDQAFIDVESFSEKVTVAEKTDMDNLDESKKKELLLNESAKPGIFTSTKLMLKDMFVLQKRMGRADFWWSIAGIFLLSLIFGMVMGETLVVVNGFSPSSVEIVERIAISMWMTLVYISITTAQIRRLHDCSLPGILILIKFLFGFGDFLLFLLLILPQSKRDMSYTFNKKQ</sequence>
<dbReference type="PATRIC" id="fig|1423759.3.peg.307"/>
<dbReference type="RefSeq" id="WP_057869424.1">
    <property type="nucleotide sequence ID" value="NZ_AZDX01000012.1"/>
</dbReference>
<feature type="transmembrane region" description="Helical" evidence="1">
    <location>
        <begin position="121"/>
        <end position="140"/>
    </location>
</feature>
<keyword evidence="4" id="KW-1185">Reference proteome</keyword>
<dbReference type="Proteomes" id="UP000051448">
    <property type="component" value="Unassembled WGS sequence"/>
</dbReference>
<evidence type="ECO:0000313" key="3">
    <source>
        <dbReference type="EMBL" id="KRL06947.1"/>
    </source>
</evidence>
<dbReference type="STRING" id="1423759.FC92_GL000290"/>
<dbReference type="InterPro" id="IPR025874">
    <property type="entry name" value="DZR"/>
</dbReference>
<gene>
    <name evidence="3" type="ORF">FC92_GL000290</name>
</gene>
<proteinExistence type="predicted"/>
<reference evidence="3 4" key="1">
    <citation type="journal article" date="2015" name="Genome Announc.">
        <title>Expanding the biotechnology potential of lactobacilli through comparative genomics of 213 strains and associated genera.</title>
        <authorList>
            <person name="Sun Z."/>
            <person name="Harris H.M."/>
            <person name="McCann A."/>
            <person name="Guo C."/>
            <person name="Argimon S."/>
            <person name="Zhang W."/>
            <person name="Yang X."/>
            <person name="Jeffery I.B."/>
            <person name="Cooney J.C."/>
            <person name="Kagawa T.F."/>
            <person name="Liu W."/>
            <person name="Song Y."/>
            <person name="Salvetti E."/>
            <person name="Wrobel A."/>
            <person name="Rasinkangas P."/>
            <person name="Parkhill J."/>
            <person name="Rea M.C."/>
            <person name="O'Sullivan O."/>
            <person name="Ritari J."/>
            <person name="Douillard F.P."/>
            <person name="Paul Ross R."/>
            <person name="Yang R."/>
            <person name="Briner A.E."/>
            <person name="Felis G.E."/>
            <person name="de Vos W.M."/>
            <person name="Barrangou R."/>
            <person name="Klaenhammer T.R."/>
            <person name="Caufield P.W."/>
            <person name="Cui Y."/>
            <person name="Zhang H."/>
            <person name="O'Toole P.W."/>
        </authorList>
    </citation>
    <scope>NUCLEOTIDE SEQUENCE [LARGE SCALE GENOMIC DNA]</scope>
    <source>
        <strain evidence="3 4">DSM 19519</strain>
    </source>
</reference>
<protein>
    <recommendedName>
        <fullName evidence="2">DZANK-type domain-containing protein</fullName>
    </recommendedName>
</protein>
<name>A0A0R1MR04_9LACO</name>
<dbReference type="InterPro" id="IPR008523">
    <property type="entry name" value="DUF805"/>
</dbReference>
<keyword evidence="1" id="KW-0812">Transmembrane</keyword>
<keyword evidence="1" id="KW-1133">Transmembrane helix</keyword>
<feature type="domain" description="DZANK-type" evidence="2">
    <location>
        <begin position="3"/>
        <end position="54"/>
    </location>
</feature>